<dbReference type="KEGG" id="geh:HYN69_16305"/>
<evidence type="ECO:0000259" key="1">
    <source>
        <dbReference type="Pfam" id="PF05050"/>
    </source>
</evidence>
<gene>
    <name evidence="2" type="ORF">HYN69_16305</name>
</gene>
<evidence type="ECO:0000313" key="2">
    <source>
        <dbReference type="EMBL" id="AWB49859.1"/>
    </source>
</evidence>
<dbReference type="EMBL" id="CP028918">
    <property type="protein sequence ID" value="AWB49859.1"/>
    <property type="molecule type" value="Genomic_DNA"/>
</dbReference>
<dbReference type="Gene3D" id="3.40.50.150">
    <property type="entry name" value="Vaccinia Virus protein VP39"/>
    <property type="match status" value="1"/>
</dbReference>
<dbReference type="InterPro" id="IPR029063">
    <property type="entry name" value="SAM-dependent_MTases_sf"/>
</dbReference>
<dbReference type="AlphaFoldDB" id="A0A2S0UPW5"/>
<proteinExistence type="predicted"/>
<dbReference type="InterPro" id="IPR006342">
    <property type="entry name" value="FkbM_mtfrase"/>
</dbReference>
<dbReference type="Proteomes" id="UP000244496">
    <property type="component" value="Chromosome"/>
</dbReference>
<dbReference type="RefSeq" id="WP_108436676.1">
    <property type="nucleotide sequence ID" value="NZ_CP028918.1"/>
</dbReference>
<organism evidence="2 3">
    <name type="scientific">Paragemmobacter aquarius</name>
    <dbReference type="NCBI Taxonomy" id="2169400"/>
    <lineage>
        <taxon>Bacteria</taxon>
        <taxon>Pseudomonadati</taxon>
        <taxon>Pseudomonadota</taxon>
        <taxon>Alphaproteobacteria</taxon>
        <taxon>Rhodobacterales</taxon>
        <taxon>Paracoccaceae</taxon>
        <taxon>Paragemmobacter</taxon>
    </lineage>
</organism>
<keyword evidence="3" id="KW-1185">Reference proteome</keyword>
<dbReference type="SUPFAM" id="SSF53335">
    <property type="entry name" value="S-adenosyl-L-methionine-dependent methyltransferases"/>
    <property type="match status" value="1"/>
</dbReference>
<name>A0A2S0UPW5_9RHOB</name>
<protein>
    <recommendedName>
        <fullName evidence="1">Methyltransferase FkbM domain-containing protein</fullName>
    </recommendedName>
</protein>
<dbReference type="OrthoDB" id="456767at2"/>
<feature type="domain" description="Methyltransferase FkbM" evidence="1">
    <location>
        <begin position="92"/>
        <end position="218"/>
    </location>
</feature>
<reference evidence="2 3" key="1">
    <citation type="submission" date="2018-04" db="EMBL/GenBank/DDBJ databases">
        <title>Genome sequencing of Gemmobacter.</title>
        <authorList>
            <person name="Yi H."/>
            <person name="Baek M.-G."/>
        </authorList>
    </citation>
    <scope>NUCLEOTIDE SEQUENCE [LARGE SCALE GENOMIC DNA]</scope>
    <source>
        <strain evidence="2 3">HYN0069</strain>
    </source>
</reference>
<dbReference type="Pfam" id="PF05050">
    <property type="entry name" value="Methyltransf_21"/>
    <property type="match status" value="1"/>
</dbReference>
<sequence length="244" mass="26260">MSFLRDFMRWRRVRRHVALHGWTFEFHGISVTLPEMDTPGCASALLQGKYEAEEAKLIAAHLPPDRPVIELGGSMGVVSALIASRLADTVAHVIVEANPALLEACALNAAVARRPLAKVQHAAVAYGGPVARFSVGGNVHANHLAREGDTASVIEVKAVTLETLWQDIGAPDGFTLVCDIEGAEAQMVATDRRVLEAAGMVIMEMHPAVYQGGVATEDEIIGTLQVSGLHLRQRFADVGLWTRD</sequence>
<evidence type="ECO:0000313" key="3">
    <source>
        <dbReference type="Proteomes" id="UP000244496"/>
    </source>
</evidence>
<accession>A0A2S0UPW5</accession>